<protein>
    <recommendedName>
        <fullName evidence="16">Lipoxygenase</fullName>
        <ecNumber evidence="16">1.13.11.-</ecNumber>
    </recommendedName>
</protein>
<evidence type="ECO:0000256" key="4">
    <source>
        <dbReference type="ARBA" id="ARBA00022490"/>
    </source>
</evidence>
<dbReference type="InterPro" id="IPR013819">
    <property type="entry name" value="LipOase_C"/>
</dbReference>
<feature type="domain" description="Lipoxygenase" evidence="19">
    <location>
        <begin position="705"/>
        <end position="1362"/>
    </location>
</feature>
<feature type="compositionally biased region" description="Basic and acidic residues" evidence="17">
    <location>
        <begin position="65"/>
        <end position="78"/>
    </location>
</feature>
<feature type="domain" description="PLAT" evidence="18">
    <location>
        <begin position="1408"/>
        <end position="1533"/>
    </location>
</feature>
<dbReference type="PROSITE" id="PS00081">
    <property type="entry name" value="LIPOXYGENASE_2"/>
    <property type="match status" value="3"/>
</dbReference>
<keyword evidence="11 15" id="KW-0408">Iron</keyword>
<dbReference type="UniPathway" id="UPA00382"/>
<keyword evidence="6 15" id="KW-0479">Metal-binding</keyword>
<keyword evidence="8" id="KW-0276">Fatty acid metabolism</keyword>
<dbReference type="PRINTS" id="PR00087">
    <property type="entry name" value="LIPOXYGENASE"/>
</dbReference>
<evidence type="ECO:0000256" key="10">
    <source>
        <dbReference type="ARBA" id="ARBA00023002"/>
    </source>
</evidence>
<feature type="domain" description="PLAT" evidence="18">
    <location>
        <begin position="577"/>
        <end position="702"/>
    </location>
</feature>
<evidence type="ECO:0000256" key="7">
    <source>
        <dbReference type="ARBA" id="ARBA00022767"/>
    </source>
</evidence>
<keyword evidence="21" id="KW-1185">Reference proteome</keyword>
<evidence type="ECO:0000313" key="20">
    <source>
        <dbReference type="EMBL" id="KYP58403.1"/>
    </source>
</evidence>
<dbReference type="InterPro" id="IPR020833">
    <property type="entry name" value="LipOase_Fe_BS"/>
</dbReference>
<evidence type="ECO:0000256" key="17">
    <source>
        <dbReference type="SAM" id="MobiDB-lite"/>
    </source>
</evidence>
<dbReference type="InterPro" id="IPR000907">
    <property type="entry name" value="LipOase"/>
</dbReference>
<keyword evidence="12" id="KW-0443">Lipid metabolism</keyword>
<dbReference type="OMA" id="PEKEFLM"/>
<evidence type="ECO:0000259" key="18">
    <source>
        <dbReference type="PROSITE" id="PS50095"/>
    </source>
</evidence>
<dbReference type="EMBL" id="CM003612">
    <property type="protein sequence ID" value="KYP58403.1"/>
    <property type="molecule type" value="Genomic_DNA"/>
</dbReference>
<dbReference type="Gene3D" id="1.20.245.10">
    <property type="entry name" value="Lipoxygenase-1, Domain 5"/>
    <property type="match status" value="4"/>
</dbReference>
<keyword evidence="9 15" id="KW-0223">Dioxygenase</keyword>
<evidence type="ECO:0000256" key="3">
    <source>
        <dbReference type="ARBA" id="ARBA00009419"/>
    </source>
</evidence>
<organism evidence="20 21">
    <name type="scientific">Cajanus cajan</name>
    <name type="common">Pigeon pea</name>
    <name type="synonym">Cajanus indicus</name>
    <dbReference type="NCBI Taxonomy" id="3821"/>
    <lineage>
        <taxon>Eukaryota</taxon>
        <taxon>Viridiplantae</taxon>
        <taxon>Streptophyta</taxon>
        <taxon>Embryophyta</taxon>
        <taxon>Tracheophyta</taxon>
        <taxon>Spermatophyta</taxon>
        <taxon>Magnoliopsida</taxon>
        <taxon>eudicotyledons</taxon>
        <taxon>Gunneridae</taxon>
        <taxon>Pentapetalae</taxon>
        <taxon>rosids</taxon>
        <taxon>fabids</taxon>
        <taxon>Fabales</taxon>
        <taxon>Fabaceae</taxon>
        <taxon>Papilionoideae</taxon>
        <taxon>50 kb inversion clade</taxon>
        <taxon>NPAAA clade</taxon>
        <taxon>indigoferoid/millettioid clade</taxon>
        <taxon>Phaseoleae</taxon>
        <taxon>Cajanus</taxon>
    </lineage>
</organism>
<evidence type="ECO:0000256" key="13">
    <source>
        <dbReference type="ARBA" id="ARBA00023160"/>
    </source>
</evidence>
<dbReference type="FunFam" id="4.10.375.10:FF:000001">
    <property type="entry name" value="Lipoxygenase"/>
    <property type="match status" value="2"/>
</dbReference>
<dbReference type="PROSITE" id="PS50095">
    <property type="entry name" value="PLAT"/>
    <property type="match status" value="2"/>
</dbReference>
<evidence type="ECO:0000256" key="12">
    <source>
        <dbReference type="ARBA" id="ARBA00023098"/>
    </source>
</evidence>
<dbReference type="CDD" id="cd01751">
    <property type="entry name" value="PLAT_LH2"/>
    <property type="match status" value="2"/>
</dbReference>
<comment type="function">
    <text evidence="16">Plant lipoxygenase may be involved in a number of diverse aspects of plant physiology including growth and development, pest resistance, and senescence or responses to wounding.</text>
</comment>
<dbReference type="Gene3D" id="3.10.450.60">
    <property type="match status" value="3"/>
</dbReference>
<feature type="domain" description="Lipoxygenase" evidence="19">
    <location>
        <begin position="1536"/>
        <end position="2227"/>
    </location>
</feature>
<comment type="subcellular location">
    <subcellularLocation>
        <location evidence="2">Cytoplasm</location>
    </subcellularLocation>
</comment>
<dbReference type="GO" id="GO:0034440">
    <property type="term" value="P:lipid oxidation"/>
    <property type="evidence" value="ECO:0007669"/>
    <property type="project" value="InterPro"/>
</dbReference>
<evidence type="ECO:0000256" key="5">
    <source>
        <dbReference type="ARBA" id="ARBA00022516"/>
    </source>
</evidence>
<dbReference type="InterPro" id="IPR001246">
    <property type="entry name" value="LipOase_plant"/>
</dbReference>
<keyword evidence="4" id="KW-0963">Cytoplasm</keyword>
<evidence type="ECO:0000313" key="21">
    <source>
        <dbReference type="Proteomes" id="UP000075243"/>
    </source>
</evidence>
<dbReference type="InterPro" id="IPR036226">
    <property type="entry name" value="LipOase_C_sf"/>
</dbReference>
<dbReference type="Pfam" id="PF00305">
    <property type="entry name" value="Lipoxygenase"/>
    <property type="match status" value="3"/>
</dbReference>
<feature type="region of interest" description="Disordered" evidence="17">
    <location>
        <begin position="1591"/>
        <end position="1621"/>
    </location>
</feature>
<dbReference type="GO" id="GO:0005737">
    <property type="term" value="C:cytoplasm"/>
    <property type="evidence" value="ECO:0007669"/>
    <property type="project" value="UniProtKB-SubCell"/>
</dbReference>
<sequence>REEELQNLRGDGNGERRKWERIYDYDVYNDLGNPDKGEKHARPILGGNDTFPYPRRGRTGRRPTRKDPNSESRSDDVYIPRDEAFGHLKSSDFLTYGLKYVSQNVLPALQSVFDLNFTPGEFDSFDEVHGLYSGGIKLPTDVLSQISPLPVLKEIFRTDGEQALKFPPPKVIQVSRSAWMTDEEFAREMLAGVNPNLIRCLQEFPPRSKLDSNVYGDHTSQITKEHLEPNLEGLTVDEAIQNKRLFILDHHDSIMPYLRRLNATDAKGYATRTILFLKNDRSLRPLAIELSLPHPQGDQSGPISEVFLPADEGVESSIWLLAKAYVVVNDSCYHQLVSHWLNTHAVVEPFIIATNRHLSVVHPIYKLLHPHYRDTMNINSLAREILVNEGGIIEQTFLWGRYSMEMSSVIYKNWVFPDQALPADLIKRGMATEDPACPHGIRLVIEDYPYAVDGLEIWDAIKTWVHDYVFLYYKSDDTLREDSELQAWWKELVEVGHGDKKNEPWWPKMQTREELGASASLACVPHNIAKSKFEKRKEEEGKMFGLGRRSQKIKGNLVIMRKNVLDINSITNAKKIIGIGINIIGSAVDTLTFLGSKISIQLISATRSDGTGKGKIGKAANLRGQLSLPTLGACEEAYDVNFEWDSEFGIPGAFYIKNYMQVEFYLKSLTLEDIPNHGTIHFICNSWVYNSKCYDTDRIFFANNTYVPIETPRPLVKYREQELKYLRGNGSGERKEWDRIYDYDVYNDLGNPDKGEKYARPVLGGSTLPYPRRGRTGRGKTKKDPNSEKTSSFVYIPRDEAFGHLKSSDFLIYGIKSLAQDVLPVLTDAFDGNILSLEFDNFAEVRKLYEGGVTLPTNFLSKIAPIPVIKEIFRTDGEQFLKYPPPKVMQVDKSAWMTDEEFARETIAGVNPNVIKILEEFPLRSKLDAQAYGDHTCIITKEHLEPNLGGLTVEQAIQNKKLFILDHHDYLIPYLRRINATATKAYATRTIFFLKSDGTLTPLAIELSKPHLQGEQYGPDSTVYVPSSEGVEAYIWLLAKAYVVVNDTCYHQLVSHWLNTHAVVEPFIIATNRHLSVVHPIYKLLFPHYRDTMNINSLARKALINADGIIESTFLWGRYAFELSAVIYKDWVFTDQALPADLVKRGVAVKDSSAPHGVKLLIEDYPYASDGLEIWAAIKSWVEEYVSFYYKSDEALQQDPELQAWWKELVEVAVNFGQYPYGGYILNRPTLSRRFMPEKGSAEYQALAKNPEKEFLMTITGKKETLIDLTVIEILSRHTSDEFYLGDREGGDYWTSDAGPLEAFKRQSQKYIELEPTTSNCSGYCRRRKDIRWIFKYMCCCGAINREHPLLVFLTTQNSITKSKFEKRKEVGEMFGLGHRSQKIKGNLVIMRKNVLDINSLTSATGIIGTGINIIGSAVDTLTIVASKISIQLISATQSDGTGKGKIGKAANLRGQLSLPTLGAGEEAYDVNFEWDSEFGIPGAFYIKNYMQVEFYLKSLTLEDIPNHGTIHFICNSWVYNSKCYDTDRIFFANNTYVPSETPGPLVKYREEELKYLRGDGSGERKEWDRIYDYDVYNDLGNPDKGEKYARPVLGGSTLPYPRRGRTGRGKTKKDPNSEKTSDFVYIPRDEAFGHLKSSDFLTYGIKSVAQDVLPVLTDAFDGNILSLEFDNFAEVRKLYEGGVTLPTNFLSKIAPIPVIKEIFRTDGEQFLKYPPPKVMQVDKSAWMTDEEFARETIAGVNPNVIKILEEFPLRSKLDAQAYGDHTCIITKEHLEPNLGGLTVEQAIQNKKLFILDHHDYLIPYLRRINATATKAYATRTIFFLKSDGTLTPLAIELSKPHPQGEQYGPVSTIYVPSSEGVEAYIWLLAKAYVVVNDSCYHQLVSHWLNTHAVVEPFIIATNRHLSVVHPIYKLLFPHYRDTMNINSLARKALVNADGIIESTFLWGRYALEMSAVIYKDWVFTDQALPADLVKRGVAVKDSSAPHGVKLLIEDYPYASDGLEIWAAIKSWVEEYVSFYYKSDEALQQDHELQAWWKELVEVGHGDLKDKPWWQKMQTREELVEASTTLIWIASALHAAVNFGQYPYGGYILNRPTLSRRFMPEKGSAEYQALAKNPEKEFLMTITGKKETLIDLTVIEILSRHTSDEFYLGDREGGDYWTSDAGPLEAFKRFGKKLAEIEQKLAQKNSDVTLRNRTGPAKMPYTLLFPSSEEGLTFRGIPNSISI</sequence>
<dbReference type="GO" id="GO:0006633">
    <property type="term" value="P:fatty acid biosynthetic process"/>
    <property type="evidence" value="ECO:0007669"/>
    <property type="project" value="UniProtKB-KW"/>
</dbReference>
<dbReference type="STRING" id="3821.A0A151SUB3"/>
<dbReference type="Proteomes" id="UP000075243">
    <property type="component" value="Chromosome 10"/>
</dbReference>
<evidence type="ECO:0000256" key="9">
    <source>
        <dbReference type="ARBA" id="ARBA00022964"/>
    </source>
</evidence>
<reference evidence="20 21" key="1">
    <citation type="journal article" date="2012" name="Nat. Biotechnol.">
        <title>Draft genome sequence of pigeonpea (Cajanus cajan), an orphan legume crop of resource-poor farmers.</title>
        <authorList>
            <person name="Varshney R.K."/>
            <person name="Chen W."/>
            <person name="Li Y."/>
            <person name="Bharti A.K."/>
            <person name="Saxena R.K."/>
            <person name="Schlueter J.A."/>
            <person name="Donoghue M.T."/>
            <person name="Azam S."/>
            <person name="Fan G."/>
            <person name="Whaley A.M."/>
            <person name="Farmer A.D."/>
            <person name="Sheridan J."/>
            <person name="Iwata A."/>
            <person name="Tuteja R."/>
            <person name="Penmetsa R.V."/>
            <person name="Wu W."/>
            <person name="Upadhyaya H.D."/>
            <person name="Yang S.P."/>
            <person name="Shah T."/>
            <person name="Saxena K.B."/>
            <person name="Michael T."/>
            <person name="McCombie W.R."/>
            <person name="Yang B."/>
            <person name="Zhang G."/>
            <person name="Yang H."/>
            <person name="Wang J."/>
            <person name="Spillane C."/>
            <person name="Cook D.R."/>
            <person name="May G.D."/>
            <person name="Xu X."/>
            <person name="Jackson S.A."/>
        </authorList>
    </citation>
    <scope>NUCLEOTIDE SEQUENCE [LARGE SCALE GENOMIC DNA]</scope>
    <source>
        <strain evidence="21">cv. Asha</strain>
    </source>
</reference>
<comment type="cofactor">
    <cofactor evidence="1 15">
        <name>Fe cation</name>
        <dbReference type="ChEBI" id="CHEBI:24875"/>
    </cofactor>
</comment>
<feature type="compositionally biased region" description="Basic residues" evidence="17">
    <location>
        <begin position="1603"/>
        <end position="1612"/>
    </location>
</feature>
<dbReference type="GO" id="GO:0005506">
    <property type="term" value="F:iron ion binding"/>
    <property type="evidence" value="ECO:0007669"/>
    <property type="project" value="UniProtKB-ARBA"/>
</dbReference>
<dbReference type="PRINTS" id="PR00468">
    <property type="entry name" value="PLTLPOXGNASE"/>
</dbReference>
<dbReference type="Gramene" id="C.cajan_13398.t">
    <property type="protein sequence ID" value="C.cajan_13398.t"/>
    <property type="gene ID" value="C.cajan_13398"/>
</dbReference>
<feature type="domain" description="Lipoxygenase" evidence="19">
    <location>
        <begin position="1"/>
        <end position="515"/>
    </location>
</feature>
<feature type="region of interest" description="Disordered" evidence="17">
    <location>
        <begin position="27"/>
        <end position="78"/>
    </location>
</feature>
<evidence type="ECO:0000256" key="16">
    <source>
        <dbReference type="RuleBase" id="RU003975"/>
    </source>
</evidence>
<dbReference type="SUPFAM" id="SSF48484">
    <property type="entry name" value="Lipoxigenase"/>
    <property type="match status" value="3"/>
</dbReference>
<evidence type="ECO:0000259" key="19">
    <source>
        <dbReference type="PROSITE" id="PS51393"/>
    </source>
</evidence>
<dbReference type="GO" id="GO:0031408">
    <property type="term" value="P:oxylipin biosynthetic process"/>
    <property type="evidence" value="ECO:0007669"/>
    <property type="project" value="UniProtKB-UniRule"/>
</dbReference>
<evidence type="ECO:0000256" key="6">
    <source>
        <dbReference type="ARBA" id="ARBA00022723"/>
    </source>
</evidence>
<dbReference type="Gene3D" id="2.60.60.20">
    <property type="entry name" value="PLAT/LH2 domain"/>
    <property type="match status" value="2"/>
</dbReference>
<accession>A0A151SUB3</accession>
<dbReference type="InterPro" id="IPR001024">
    <property type="entry name" value="PLAT/LH2_dom"/>
</dbReference>
<comment type="caution">
    <text evidence="14">Lacks conserved residue(s) required for the propagation of feature annotation.</text>
</comment>
<name>A0A151SUB3_CAJCA</name>
<dbReference type="Gene3D" id="4.10.375.10">
    <property type="entry name" value="Lipoxygenase-1, Domain 2"/>
    <property type="match status" value="3"/>
</dbReference>
<dbReference type="InterPro" id="IPR020834">
    <property type="entry name" value="LipOase_CS"/>
</dbReference>
<keyword evidence="13 16" id="KW-0275">Fatty acid biosynthesis</keyword>
<proteinExistence type="inferred from homology"/>
<dbReference type="Gene3D" id="4.10.372.10">
    <property type="entry name" value="Lipoxygenase-1, Domain 3"/>
    <property type="match status" value="3"/>
</dbReference>
<dbReference type="SMART" id="SM00308">
    <property type="entry name" value="LH2"/>
    <property type="match status" value="2"/>
</dbReference>
<dbReference type="InterPro" id="IPR027433">
    <property type="entry name" value="Lipoxygenase_dom_3"/>
</dbReference>
<feature type="region of interest" description="Disordered" evidence="17">
    <location>
        <begin position="763"/>
        <end position="790"/>
    </location>
</feature>
<keyword evidence="10 15" id="KW-0560">Oxidoreductase</keyword>
<comment type="similarity">
    <text evidence="3 15">Belongs to the lipoxygenase family.</text>
</comment>
<keyword evidence="7 16" id="KW-0925">Oxylipin biosynthesis</keyword>
<feature type="compositionally biased region" description="Basic residues" evidence="17">
    <location>
        <begin position="772"/>
        <end position="781"/>
    </location>
</feature>
<evidence type="ECO:0000256" key="15">
    <source>
        <dbReference type="RuleBase" id="RU003974"/>
    </source>
</evidence>
<dbReference type="PROSITE" id="PS51393">
    <property type="entry name" value="LIPOXYGENASE_3"/>
    <property type="match status" value="3"/>
</dbReference>
<evidence type="ECO:0000256" key="2">
    <source>
        <dbReference type="ARBA" id="ARBA00004496"/>
    </source>
</evidence>
<dbReference type="PANTHER" id="PTHR11771">
    <property type="entry name" value="LIPOXYGENASE"/>
    <property type="match status" value="1"/>
</dbReference>
<dbReference type="PROSITE" id="PS00711">
    <property type="entry name" value="LIPOXYGENASE_1"/>
    <property type="match status" value="3"/>
</dbReference>
<dbReference type="InterPro" id="IPR042057">
    <property type="entry name" value="Lipoxy_PLAT/LH2"/>
</dbReference>
<evidence type="ECO:0000256" key="8">
    <source>
        <dbReference type="ARBA" id="ARBA00022832"/>
    </source>
</evidence>
<gene>
    <name evidence="20" type="ORF">KK1_013810</name>
</gene>
<dbReference type="FunFam" id="1.20.245.10:FF:000002">
    <property type="entry name" value="Lipoxygenase"/>
    <property type="match status" value="1"/>
</dbReference>
<dbReference type="InterPro" id="IPR036392">
    <property type="entry name" value="PLAT/LH2_dom_sf"/>
</dbReference>
<evidence type="ECO:0000256" key="1">
    <source>
        <dbReference type="ARBA" id="ARBA00001962"/>
    </source>
</evidence>
<evidence type="ECO:0000256" key="11">
    <source>
        <dbReference type="ARBA" id="ARBA00023004"/>
    </source>
</evidence>
<dbReference type="Pfam" id="PF01477">
    <property type="entry name" value="PLAT"/>
    <property type="match status" value="2"/>
</dbReference>
<dbReference type="EC" id="1.13.11.-" evidence="16"/>
<keyword evidence="5 16" id="KW-0444">Lipid biosynthesis</keyword>
<feature type="non-terminal residue" evidence="20">
    <location>
        <position position="1"/>
    </location>
</feature>
<dbReference type="SUPFAM" id="SSF49723">
    <property type="entry name" value="Lipase/lipooxygenase domain (PLAT/LH2 domain)"/>
    <property type="match status" value="2"/>
</dbReference>
<dbReference type="GO" id="GO:0016702">
    <property type="term" value="F:oxidoreductase activity, acting on single donors with incorporation of molecular oxygen, incorporation of two atoms of oxygen"/>
    <property type="evidence" value="ECO:0007669"/>
    <property type="project" value="InterPro"/>
</dbReference>
<evidence type="ECO:0000256" key="14">
    <source>
        <dbReference type="PROSITE-ProRule" id="PRU00152"/>
    </source>
</evidence>
<comment type="pathway">
    <text evidence="16">Lipid metabolism; oxylipin biosynthesis.</text>
</comment>
<feature type="compositionally biased region" description="Basic residues" evidence="17">
    <location>
        <begin position="55"/>
        <end position="64"/>
    </location>
</feature>
<dbReference type="FunFam" id="3.10.450.60:FF:000002">
    <property type="entry name" value="Lipoxygenase"/>
    <property type="match status" value="3"/>
</dbReference>